<evidence type="ECO:0000313" key="2">
    <source>
        <dbReference type="Proteomes" id="UP000230423"/>
    </source>
</evidence>
<dbReference type="EMBL" id="KZ355959">
    <property type="protein sequence ID" value="PIO60192.1"/>
    <property type="molecule type" value="Genomic_DNA"/>
</dbReference>
<sequence length="132" mass="15486">PDFNDLLLEANHNVSAPHGRITLHVFWELNYDFVPNFVYNGSTHRFVRAKQIAISREAELMTKERLCCGLNIFEMFLRRIRQMLGDDSIFTGGYPTNGVMWVDECVEFHRVWSALQFFICQPRVSDDDRLVE</sequence>
<reference evidence="1 2" key="1">
    <citation type="submission" date="2015-09" db="EMBL/GenBank/DDBJ databases">
        <title>Draft genome of the parasitic nematode Teladorsagia circumcincta isolate WARC Sus (inbred).</title>
        <authorList>
            <person name="Mitreva M."/>
        </authorList>
    </citation>
    <scope>NUCLEOTIDE SEQUENCE [LARGE SCALE GENOMIC DNA]</scope>
    <source>
        <strain evidence="1 2">S</strain>
    </source>
</reference>
<dbReference type="Proteomes" id="UP000230423">
    <property type="component" value="Unassembled WGS sequence"/>
</dbReference>
<dbReference type="PANTHER" id="PTHR12195">
    <property type="entry name" value="CYTOPLASMIC FMR1-INTERACTING PROTEIN-RELATED"/>
    <property type="match status" value="1"/>
</dbReference>
<gene>
    <name evidence="1" type="ORF">TELCIR_18317</name>
</gene>
<dbReference type="GO" id="GO:0031267">
    <property type="term" value="F:small GTPase binding"/>
    <property type="evidence" value="ECO:0007669"/>
    <property type="project" value="InterPro"/>
</dbReference>
<keyword evidence="2" id="KW-1185">Reference proteome</keyword>
<organism evidence="1 2">
    <name type="scientific">Teladorsagia circumcincta</name>
    <name type="common">Brown stomach worm</name>
    <name type="synonym">Ostertagia circumcincta</name>
    <dbReference type="NCBI Taxonomy" id="45464"/>
    <lineage>
        <taxon>Eukaryota</taxon>
        <taxon>Metazoa</taxon>
        <taxon>Ecdysozoa</taxon>
        <taxon>Nematoda</taxon>
        <taxon>Chromadorea</taxon>
        <taxon>Rhabditida</taxon>
        <taxon>Rhabditina</taxon>
        <taxon>Rhabditomorpha</taxon>
        <taxon>Strongyloidea</taxon>
        <taxon>Trichostrongylidae</taxon>
        <taxon>Teladorsagia</taxon>
    </lineage>
</organism>
<dbReference type="PRINTS" id="PR01698">
    <property type="entry name" value="CYTOFMRPINTP"/>
</dbReference>
<dbReference type="Pfam" id="PF05994">
    <property type="entry name" value="FragX_IP"/>
    <property type="match status" value="1"/>
</dbReference>
<protein>
    <submittedName>
        <fullName evidence="1">Uncharacterized protein</fullName>
    </submittedName>
</protein>
<name>A0A2G9TRU7_TELCI</name>
<dbReference type="InterPro" id="IPR008081">
    <property type="entry name" value="Cytoplasmic_FMR1-int"/>
</dbReference>
<accession>A0A2G9TRU7</accession>
<evidence type="ECO:0000313" key="1">
    <source>
        <dbReference type="EMBL" id="PIO60192.1"/>
    </source>
</evidence>
<dbReference type="GO" id="GO:0030833">
    <property type="term" value="P:regulation of actin filament polymerization"/>
    <property type="evidence" value="ECO:0007669"/>
    <property type="project" value="InterPro"/>
</dbReference>
<proteinExistence type="predicted"/>
<dbReference type="OrthoDB" id="10265867at2759"/>
<dbReference type="AlphaFoldDB" id="A0A2G9TRU7"/>
<feature type="non-terminal residue" evidence="1">
    <location>
        <position position="1"/>
    </location>
</feature>